<dbReference type="GO" id="GO:0030246">
    <property type="term" value="F:carbohydrate binding"/>
    <property type="evidence" value="ECO:0007669"/>
    <property type="project" value="InterPro"/>
</dbReference>
<evidence type="ECO:0000256" key="2">
    <source>
        <dbReference type="ARBA" id="ARBA00023277"/>
    </source>
</evidence>
<proteinExistence type="inferred from homology"/>
<dbReference type="STRING" id="1817867.A3F83_07660"/>
<dbReference type="InterPro" id="IPR052046">
    <property type="entry name" value="GH57_Enzymes"/>
</dbReference>
<feature type="domain" description="Glycoside hydrolase family 57 N-terminal" evidence="3">
    <location>
        <begin position="24"/>
        <end position="272"/>
    </location>
</feature>
<evidence type="ECO:0000313" key="7">
    <source>
        <dbReference type="Proteomes" id="UP000179129"/>
    </source>
</evidence>
<evidence type="ECO:0000259" key="4">
    <source>
        <dbReference type="Pfam" id="PF09094"/>
    </source>
</evidence>
<evidence type="ECO:0000256" key="1">
    <source>
        <dbReference type="ARBA" id="ARBA00006821"/>
    </source>
</evidence>
<name>A0A1F5Z2N9_9BACT</name>
<dbReference type="AlphaFoldDB" id="A0A1F5Z2N9"/>
<comment type="caution">
    <text evidence="6">The sequence shown here is derived from an EMBL/GenBank/DDBJ whole genome shotgun (WGS) entry which is preliminary data.</text>
</comment>
<gene>
    <name evidence="6" type="ORF">A3F83_07660</name>
</gene>
<dbReference type="PANTHER" id="PTHR36306">
    <property type="entry name" value="ALPHA-AMYLASE-RELATED-RELATED"/>
    <property type="match status" value="1"/>
</dbReference>
<feature type="domain" description="Alpha-amylase/4-alpha-glucanotransferase C-terminal" evidence="5">
    <location>
        <begin position="415"/>
        <end position="702"/>
    </location>
</feature>
<dbReference type="Pfam" id="PF09094">
    <property type="entry name" value="AmyA-A_glucT_m"/>
    <property type="match status" value="1"/>
</dbReference>
<dbReference type="InterPro" id="IPR014718">
    <property type="entry name" value="GH-type_carb-bd"/>
</dbReference>
<dbReference type="SUPFAM" id="SSF88688">
    <property type="entry name" value="Families 57/38 glycoside transferase middle domain"/>
    <property type="match status" value="1"/>
</dbReference>
<organism evidence="6 7">
    <name type="scientific">Candidatus Glassbacteria bacterium RIFCSPLOWO2_12_FULL_58_11</name>
    <dbReference type="NCBI Taxonomy" id="1817867"/>
    <lineage>
        <taxon>Bacteria</taxon>
        <taxon>Candidatus Glassiibacteriota</taxon>
    </lineage>
</organism>
<dbReference type="InterPro" id="IPR011013">
    <property type="entry name" value="Gal_mutarotase_sf_dom"/>
</dbReference>
<dbReference type="InterPro" id="IPR015178">
    <property type="entry name" value="A-amylase/a-glucTrfase_central"/>
</dbReference>
<evidence type="ECO:0000313" key="6">
    <source>
        <dbReference type="EMBL" id="OGG06623.1"/>
    </source>
</evidence>
<reference evidence="6 7" key="1">
    <citation type="journal article" date="2016" name="Nat. Commun.">
        <title>Thousands of microbial genomes shed light on interconnected biogeochemical processes in an aquifer system.</title>
        <authorList>
            <person name="Anantharaman K."/>
            <person name="Brown C.T."/>
            <person name="Hug L.A."/>
            <person name="Sharon I."/>
            <person name="Castelle C.J."/>
            <person name="Probst A.J."/>
            <person name="Thomas B.C."/>
            <person name="Singh A."/>
            <person name="Wilkins M.J."/>
            <person name="Karaoz U."/>
            <person name="Brodie E.L."/>
            <person name="Williams K.H."/>
            <person name="Hubbard S.S."/>
            <person name="Banfield J.F."/>
        </authorList>
    </citation>
    <scope>NUCLEOTIDE SEQUENCE [LARGE SCALE GENOMIC DNA]</scope>
</reference>
<dbReference type="Gene3D" id="2.70.98.10">
    <property type="match status" value="1"/>
</dbReference>
<dbReference type="Gene3D" id="3.20.110.20">
    <property type="match status" value="1"/>
</dbReference>
<dbReference type="InterPro" id="IPR015179">
    <property type="entry name" value="A-amylase/a-glucTrfase_C"/>
</dbReference>
<feature type="domain" description="Alpha-amylase/4-alpha-glucanotransferase central" evidence="4">
    <location>
        <begin position="316"/>
        <end position="399"/>
    </location>
</feature>
<accession>A0A1F5Z2N9</accession>
<dbReference type="Proteomes" id="UP000179129">
    <property type="component" value="Unassembled WGS sequence"/>
</dbReference>
<dbReference type="GO" id="GO:0003824">
    <property type="term" value="F:catalytic activity"/>
    <property type="evidence" value="ECO:0007669"/>
    <property type="project" value="InterPro"/>
</dbReference>
<evidence type="ECO:0000259" key="5">
    <source>
        <dbReference type="Pfam" id="PF09095"/>
    </source>
</evidence>
<evidence type="ECO:0008006" key="8">
    <source>
        <dbReference type="Google" id="ProtNLM"/>
    </source>
</evidence>
<sequence length="716" mass="81243">MSKKIRFILGLHCHQPVGNFDHVFEEGYRISYLPFLETLARFPALRVSLHYSGPLLEWISERHPEFFSLFARLLEAGQLEFTGGGHYEPILPVIPRRDSLGQIRYMSRYLKQRLGVRVRGAWLTERIWEPSLPGLLAEAGLEFITVDDFHFLAAGFDADRLHDYYLSDDQGAVIRIFPISQRLRYLVPFHPVEEVLDFFRQKAERLPDGAALVLADDGEKFGMWPGTHDWVYSQGWLERFFTALSENRDWLEMSSFGEVLDSSPPAGKVYLPTSSYFEMGGWALPAEASERLADLQVRFEQEGRLTELFPFLRGSFWRNFLVKYPESGWMHKRMCHTSRLVHQALGDKPYDSGRLPEPLRQLWMAQCNCAYWHGIFGGLYLPHLRHAIYSCLIRAEKLLLQGSKSAGKAEAEALDMDLDGRPEIRLGDSRVNLFIKPSQGGAIVELDDLNSEFNLIDTLARRREAYHRKMTLGVGGAGAEGAHASIHERQFADKLPAESFIYDPYPRWMLREHFFAEKPRDFEQASRNLPADLGDFADREWDWSLVRPKGARAGCRLTRRGSVNLPGAEPISLLLRKEILLSGGSGSFTADYRMTNQGASPLKAYFGVSFNLTVLGPRDPAVGLELADGSRTGLAVGALFPGGRTFTVYNQREHVDLNFLFTPQPELLVQYPVETISQSESGIDRTYQASCLMPLWPLEVKSLSSKGFKLTLSLYS</sequence>
<comment type="similarity">
    <text evidence="1">Belongs to the glycosyl hydrolase 57 family.</text>
</comment>
<dbReference type="Pfam" id="PF03065">
    <property type="entry name" value="Glyco_hydro_57"/>
    <property type="match status" value="1"/>
</dbReference>
<dbReference type="Pfam" id="PF09095">
    <property type="entry name" value="AmyA-gluTrfs_C"/>
    <property type="match status" value="1"/>
</dbReference>
<protein>
    <recommendedName>
        <fullName evidence="8">4-alpha-glucanotransferase</fullName>
    </recommendedName>
</protein>
<dbReference type="PANTHER" id="PTHR36306:SF1">
    <property type="entry name" value="ALPHA-AMYLASE-RELATED"/>
    <property type="match status" value="1"/>
</dbReference>
<dbReference type="SUPFAM" id="SSF74650">
    <property type="entry name" value="Galactose mutarotase-like"/>
    <property type="match status" value="1"/>
</dbReference>
<dbReference type="InterPro" id="IPR028995">
    <property type="entry name" value="Glyco_hydro_57/38_cen_sf"/>
</dbReference>
<dbReference type="InterPro" id="IPR004300">
    <property type="entry name" value="Glyco_hydro_57_N"/>
</dbReference>
<keyword evidence="2" id="KW-0119">Carbohydrate metabolism</keyword>
<dbReference type="CDD" id="cd10793">
    <property type="entry name" value="GH57N_TLGT_like"/>
    <property type="match status" value="1"/>
</dbReference>
<dbReference type="SUPFAM" id="SSF88713">
    <property type="entry name" value="Glycoside hydrolase/deacetylase"/>
    <property type="match status" value="1"/>
</dbReference>
<evidence type="ECO:0000259" key="3">
    <source>
        <dbReference type="Pfam" id="PF03065"/>
    </source>
</evidence>
<dbReference type="EMBL" id="MFIX01000015">
    <property type="protein sequence ID" value="OGG06623.1"/>
    <property type="molecule type" value="Genomic_DNA"/>
</dbReference>
<dbReference type="InterPro" id="IPR011330">
    <property type="entry name" value="Glyco_hydro/deAcase_b/a-brl"/>
</dbReference>
<dbReference type="GO" id="GO:0005975">
    <property type="term" value="P:carbohydrate metabolic process"/>
    <property type="evidence" value="ECO:0007669"/>
    <property type="project" value="InterPro"/>
</dbReference>